<reference evidence="2" key="1">
    <citation type="submission" date="2017-08" db="EMBL/GenBank/DDBJ databases">
        <authorList>
            <person name="Grouzdev D.S."/>
            <person name="Gaisin V.A."/>
            <person name="Rysina M.S."/>
            <person name="Gorlenko V.M."/>
        </authorList>
    </citation>
    <scope>NUCLEOTIDE SEQUENCE [LARGE SCALE GENOMIC DNA]</scope>
    <source>
        <strain evidence="2">Kir15-3F</strain>
    </source>
</reference>
<gene>
    <name evidence="1" type="ORF">CJ255_11505</name>
</gene>
<evidence type="ECO:0000313" key="1">
    <source>
        <dbReference type="EMBL" id="PDW02943.1"/>
    </source>
</evidence>
<dbReference type="AlphaFoldDB" id="A0A2A6RJ16"/>
<protein>
    <submittedName>
        <fullName evidence="1">Uncharacterized protein</fullName>
    </submittedName>
</protein>
<accession>A0A2A6RJ16</accession>
<name>A0A2A6RJ16_9CHLR</name>
<dbReference type="EMBL" id="NQWI01000047">
    <property type="protein sequence ID" value="PDW02943.1"/>
    <property type="molecule type" value="Genomic_DNA"/>
</dbReference>
<comment type="caution">
    <text evidence="1">The sequence shown here is derived from an EMBL/GenBank/DDBJ whole genome shotgun (WGS) entry which is preliminary data.</text>
</comment>
<dbReference type="RefSeq" id="WP_097644247.1">
    <property type="nucleotide sequence ID" value="NZ_NQWI01000047.1"/>
</dbReference>
<dbReference type="Proteomes" id="UP000220527">
    <property type="component" value="Unassembled WGS sequence"/>
</dbReference>
<proteinExistence type="predicted"/>
<organism evidence="1 2">
    <name type="scientific">Candidatus Viridilinea mediisalina</name>
    <dbReference type="NCBI Taxonomy" id="2024553"/>
    <lineage>
        <taxon>Bacteria</taxon>
        <taxon>Bacillati</taxon>
        <taxon>Chloroflexota</taxon>
        <taxon>Chloroflexia</taxon>
        <taxon>Chloroflexales</taxon>
        <taxon>Chloroflexineae</taxon>
        <taxon>Oscillochloridaceae</taxon>
        <taxon>Candidatus Viridilinea</taxon>
    </lineage>
</organism>
<evidence type="ECO:0000313" key="2">
    <source>
        <dbReference type="Proteomes" id="UP000220527"/>
    </source>
</evidence>
<keyword evidence="2" id="KW-1185">Reference proteome</keyword>
<sequence>MSEHVKPSAYESLRTAILGLFHETLSRYPPSYAPGGEPQSEPPHRLGEYLVYQGYLSPRELHAALQASKGDAKNKPKPLGVILVTNYNLPAAVLTMALLLQTLDHLAHTPKLPPRFLGEQLLRDAALTPQQLALVLEEQVVDYAQGHWRRIGDLIANHGWLDAETLTKFVREMHG</sequence>